<name>A0ABX5YNS5_9PLAN</name>
<dbReference type="InterPro" id="IPR029055">
    <property type="entry name" value="Ntn_hydrolases_N"/>
</dbReference>
<dbReference type="Proteomes" id="UP000322887">
    <property type="component" value="Chromosome"/>
</dbReference>
<dbReference type="PANTHER" id="PTHR10188">
    <property type="entry name" value="L-ASPARAGINASE"/>
    <property type="match status" value="1"/>
</dbReference>
<dbReference type="EMBL" id="CP042910">
    <property type="protein sequence ID" value="QEG17364.1"/>
    <property type="molecule type" value="Genomic_DNA"/>
</dbReference>
<dbReference type="Gene3D" id="3.60.20.30">
    <property type="entry name" value="(Glycosyl)asparaginase"/>
    <property type="match status" value="1"/>
</dbReference>
<evidence type="ECO:0000313" key="1">
    <source>
        <dbReference type="EMBL" id="QEG17364.1"/>
    </source>
</evidence>
<protein>
    <submittedName>
        <fullName evidence="1">Isoaspartyl peptidase</fullName>
        <ecNumber evidence="1">3.4.19.5</ecNumber>
    </submittedName>
</protein>
<dbReference type="EC" id="3.4.19.5" evidence="1"/>
<organism evidence="1 2">
    <name type="scientific">Gimesia maris</name>
    <dbReference type="NCBI Taxonomy" id="122"/>
    <lineage>
        <taxon>Bacteria</taxon>
        <taxon>Pseudomonadati</taxon>
        <taxon>Planctomycetota</taxon>
        <taxon>Planctomycetia</taxon>
        <taxon>Planctomycetales</taxon>
        <taxon>Planctomycetaceae</taxon>
        <taxon>Gimesia</taxon>
    </lineage>
</organism>
<keyword evidence="2" id="KW-1185">Reference proteome</keyword>
<gene>
    <name evidence="1" type="primary">iaaA</name>
    <name evidence="1" type="ORF">GmarT_32440</name>
</gene>
<reference evidence="1 2" key="1">
    <citation type="submission" date="2019-08" db="EMBL/GenBank/DDBJ databases">
        <title>Deep-cultivation of Planctomycetes and their phenomic and genomic characterization uncovers novel biology.</title>
        <authorList>
            <person name="Wiegand S."/>
            <person name="Jogler M."/>
            <person name="Boedeker C."/>
            <person name="Pinto D."/>
            <person name="Vollmers J."/>
            <person name="Rivas-Marin E."/>
            <person name="Kohn T."/>
            <person name="Peeters S.H."/>
            <person name="Heuer A."/>
            <person name="Rast P."/>
            <person name="Oberbeckmann S."/>
            <person name="Bunk B."/>
            <person name="Jeske O."/>
            <person name="Meyerdierks A."/>
            <person name="Storesund J.E."/>
            <person name="Kallscheuer N."/>
            <person name="Luecker S."/>
            <person name="Lage O.M."/>
            <person name="Pohl T."/>
            <person name="Merkel B.J."/>
            <person name="Hornburger P."/>
            <person name="Mueller R.-W."/>
            <person name="Bruemmer F."/>
            <person name="Labrenz M."/>
            <person name="Spormann A.M."/>
            <person name="Op den Camp H."/>
            <person name="Overmann J."/>
            <person name="Amann R."/>
            <person name="Jetten M.S.M."/>
            <person name="Mascher T."/>
            <person name="Medema M.H."/>
            <person name="Devos D.P."/>
            <person name="Kaster A.-K."/>
            <person name="Ovreas L."/>
            <person name="Rohde M."/>
            <person name="Galperin M.Y."/>
            <person name="Jogler C."/>
        </authorList>
    </citation>
    <scope>NUCLEOTIDE SEQUENCE [LARGE SCALE GENOMIC DNA]</scope>
    <source>
        <strain evidence="1 2">DSM 8797</strain>
    </source>
</reference>
<sequence length="263" mass="27901">MSQDKSALDAVIAATQILEDDERFNAGTGSNLRFDGTTIQMDASCMTSAGDFAAVAAIERVKNPVAVARCLLETPHILLVGDGATTYARQCGYEDYDPTTAGAKSRLQKILSVSEQMGDWSRADLERAWNFETPFREALGTDTVGSVAWDGQTFASALSSGGTTIVLRGRVGDVPLPGCGLYASKAGAIATTGDGEYIARSLLAYRAYLELEKGLSPAQTVDWALNELADSVDIGIIVVNQTDFAGGARHRMAWHGQSAQEPA</sequence>
<dbReference type="PANTHER" id="PTHR10188:SF6">
    <property type="entry name" value="N(4)-(BETA-N-ACETYLGLUCOSAMINYL)-L-ASPARAGINASE"/>
    <property type="match status" value="1"/>
</dbReference>
<dbReference type="InterPro" id="IPR000246">
    <property type="entry name" value="Peptidase_T2"/>
</dbReference>
<proteinExistence type="predicted"/>
<dbReference type="Pfam" id="PF01112">
    <property type="entry name" value="Asparaginase_2"/>
    <property type="match status" value="1"/>
</dbReference>
<dbReference type="SUPFAM" id="SSF56235">
    <property type="entry name" value="N-terminal nucleophile aminohydrolases (Ntn hydrolases)"/>
    <property type="match status" value="1"/>
</dbReference>
<evidence type="ECO:0000313" key="2">
    <source>
        <dbReference type="Proteomes" id="UP000322887"/>
    </source>
</evidence>
<dbReference type="GO" id="GO:0008798">
    <property type="term" value="F:beta-aspartyl-peptidase activity"/>
    <property type="evidence" value="ECO:0007669"/>
    <property type="project" value="UniProtKB-EC"/>
</dbReference>
<accession>A0ABX5YNS5</accession>
<dbReference type="CDD" id="cd04703">
    <property type="entry name" value="Asparaginase_2_like_1"/>
    <property type="match status" value="1"/>
</dbReference>
<keyword evidence="1" id="KW-0378">Hydrolase</keyword>